<evidence type="ECO:0000313" key="7">
    <source>
        <dbReference type="Proteomes" id="UP000030762"/>
    </source>
</evidence>
<dbReference type="AlphaFoldDB" id="T0PVE0"/>
<keyword evidence="6" id="KW-0808">Transferase</keyword>
<feature type="repeat" description="ANK" evidence="3">
    <location>
        <begin position="273"/>
        <end position="305"/>
    </location>
</feature>
<dbReference type="InterPro" id="IPR002110">
    <property type="entry name" value="Ankyrin_rpt"/>
</dbReference>
<dbReference type="Pfam" id="PF12796">
    <property type="entry name" value="Ank_2"/>
    <property type="match status" value="3"/>
</dbReference>
<organism evidence="6 7">
    <name type="scientific">Saprolegnia diclina (strain VS20)</name>
    <dbReference type="NCBI Taxonomy" id="1156394"/>
    <lineage>
        <taxon>Eukaryota</taxon>
        <taxon>Sar</taxon>
        <taxon>Stramenopiles</taxon>
        <taxon>Oomycota</taxon>
        <taxon>Saprolegniomycetes</taxon>
        <taxon>Saprolegniales</taxon>
        <taxon>Saprolegniaceae</taxon>
        <taxon>Saprolegnia</taxon>
    </lineage>
</organism>
<dbReference type="InterPro" id="IPR001245">
    <property type="entry name" value="Ser-Thr/Tyr_kinase_cat_dom"/>
</dbReference>
<keyword evidence="6" id="KW-0723">Serine/threonine-protein kinase</keyword>
<accession>T0PVE0</accession>
<feature type="repeat" description="ANK" evidence="3">
    <location>
        <begin position="75"/>
        <end position="107"/>
    </location>
</feature>
<gene>
    <name evidence="6" type="ORF">SDRG_17151</name>
</gene>
<evidence type="ECO:0000256" key="3">
    <source>
        <dbReference type="PROSITE-ProRule" id="PRU00023"/>
    </source>
</evidence>
<proteinExistence type="predicted"/>
<dbReference type="PROSITE" id="PS50297">
    <property type="entry name" value="ANK_REP_REGION"/>
    <property type="match status" value="7"/>
</dbReference>
<feature type="domain" description="Protein kinase" evidence="5">
    <location>
        <begin position="438"/>
        <end position="685"/>
    </location>
</feature>
<dbReference type="Gene3D" id="1.25.40.20">
    <property type="entry name" value="Ankyrin repeat-containing domain"/>
    <property type="match status" value="5"/>
</dbReference>
<dbReference type="InterPro" id="IPR011009">
    <property type="entry name" value="Kinase-like_dom_sf"/>
</dbReference>
<dbReference type="PANTHER" id="PTHR24171">
    <property type="entry name" value="ANKYRIN REPEAT DOMAIN-CONTAINING PROTEIN 39-RELATED"/>
    <property type="match status" value="1"/>
</dbReference>
<dbReference type="OrthoDB" id="10057496at2759"/>
<feature type="binding site" evidence="4">
    <location>
        <position position="465"/>
    </location>
    <ligand>
        <name>ATP</name>
        <dbReference type="ChEBI" id="CHEBI:30616"/>
    </ligand>
</feature>
<feature type="repeat" description="ANK" evidence="3">
    <location>
        <begin position="372"/>
        <end position="404"/>
    </location>
</feature>
<dbReference type="SUPFAM" id="SSF48403">
    <property type="entry name" value="Ankyrin repeat"/>
    <property type="match status" value="1"/>
</dbReference>
<dbReference type="eggNOG" id="KOG0192">
    <property type="taxonomic scope" value="Eukaryota"/>
</dbReference>
<dbReference type="EMBL" id="JH767335">
    <property type="protein sequence ID" value="EQC24960.1"/>
    <property type="molecule type" value="Genomic_DNA"/>
</dbReference>
<dbReference type="eggNOG" id="KOG0504">
    <property type="taxonomic scope" value="Eukaryota"/>
</dbReference>
<dbReference type="InterPro" id="IPR017441">
    <property type="entry name" value="Protein_kinase_ATP_BS"/>
</dbReference>
<dbReference type="PROSITE" id="PS50011">
    <property type="entry name" value="PROTEIN_KINASE_DOM"/>
    <property type="match status" value="1"/>
</dbReference>
<evidence type="ECO:0000256" key="1">
    <source>
        <dbReference type="ARBA" id="ARBA00022737"/>
    </source>
</evidence>
<feature type="repeat" description="ANK" evidence="3">
    <location>
        <begin position="339"/>
        <end position="371"/>
    </location>
</feature>
<sequence>MGVRDWFGLGDESKLAQAAGAGDLSLVTSLLATGVNANGICLGVPALYKAVVANHAAIARLLVEAGANPDSPTWTKAVPLVAAVIRGHTSCAALLIEAGASLDVLDRRGDSPLYIAADGGYADIVRLLVLGHANVNLCNATGQSPLFTAALHGYTAIVQDLLAADANYDCANQLGQTPLLAAAMAGRKEVVALLLLAGAKIDHCNDFGHSAVFLAVYKGHVDVVAQLVAASANVNLANDEGCTPLFIAAKRGLRDAVKLLLDAGASTHLSDKSQNTPLLMAANGGYTEIVSLLIAAKADVNQPNQSKDTPLIWAADRGHAPVVQCLLAAKVNANHCNTAGRSALLVAARGGHVPVVELLLVVTADINKADINGETAIYTAARRGHVAVVKLLVAAGANTHLPDKVNPLTIARQNGHHTTVRALLTAQKAQLSALKPPVLCLVKLGRGRYGDVWKSSYLGHTVAIKTMYPSNDAAFLSTLDRAQQLDCPHLARYHGIVHSANGTHRVAIEYVDGGSVRDYLVKLQRRERTSTSTVAVAVAAARGLAALHTAGLEHGRFTASNIFLSTTAVAKLTDYCLDDASLWARTSAPEVLAGSSPTSAADIYAFGLFLVEMETRQAPFPELHDIDVMAGVKQGTLQPQCSASCAPWYRNLVLACVQIDPKRRPTAADVLQCLESNAKLAMPRLGLCTHQEGTRRFLNHVLEPRKTKTTRV</sequence>
<dbReference type="STRING" id="1156394.T0PVE0"/>
<dbReference type="InParanoid" id="T0PVE0"/>
<evidence type="ECO:0000259" key="5">
    <source>
        <dbReference type="PROSITE" id="PS50011"/>
    </source>
</evidence>
<feature type="repeat" description="ANK" evidence="3">
    <location>
        <begin position="141"/>
        <end position="173"/>
    </location>
</feature>
<dbReference type="Gene3D" id="3.30.200.20">
    <property type="entry name" value="Phosphorylase Kinase, domain 1"/>
    <property type="match status" value="1"/>
</dbReference>
<evidence type="ECO:0000313" key="6">
    <source>
        <dbReference type="EMBL" id="EQC24960.1"/>
    </source>
</evidence>
<feature type="repeat" description="ANK" evidence="3">
    <location>
        <begin position="240"/>
        <end position="272"/>
    </location>
</feature>
<name>T0PVE0_SAPDV</name>
<dbReference type="VEuPathDB" id="FungiDB:SDRG_17151"/>
<evidence type="ECO:0000256" key="4">
    <source>
        <dbReference type="PROSITE-ProRule" id="PRU10141"/>
    </source>
</evidence>
<dbReference type="GO" id="GO:0004674">
    <property type="term" value="F:protein serine/threonine kinase activity"/>
    <property type="evidence" value="ECO:0007669"/>
    <property type="project" value="UniProtKB-KW"/>
</dbReference>
<dbReference type="OMA" id="MILDFCP"/>
<dbReference type="PROSITE" id="PS00107">
    <property type="entry name" value="PROTEIN_KINASE_ATP"/>
    <property type="match status" value="1"/>
</dbReference>
<dbReference type="SUPFAM" id="SSF56112">
    <property type="entry name" value="Protein kinase-like (PK-like)"/>
    <property type="match status" value="1"/>
</dbReference>
<dbReference type="GeneID" id="19957878"/>
<dbReference type="Gene3D" id="1.10.510.10">
    <property type="entry name" value="Transferase(Phosphotransferase) domain 1"/>
    <property type="match status" value="1"/>
</dbReference>
<dbReference type="Proteomes" id="UP000030762">
    <property type="component" value="Unassembled WGS sequence"/>
</dbReference>
<reference evidence="6 7" key="1">
    <citation type="submission" date="2012-04" db="EMBL/GenBank/DDBJ databases">
        <title>The Genome Sequence of Saprolegnia declina VS20.</title>
        <authorList>
            <consortium name="The Broad Institute Genome Sequencing Platform"/>
            <person name="Russ C."/>
            <person name="Nusbaum C."/>
            <person name="Tyler B."/>
            <person name="van West P."/>
            <person name="Dieguez-Uribeondo J."/>
            <person name="de Bruijn I."/>
            <person name="Tripathy S."/>
            <person name="Jiang R."/>
            <person name="Young S.K."/>
            <person name="Zeng Q."/>
            <person name="Gargeya S."/>
            <person name="Fitzgerald M."/>
            <person name="Haas B."/>
            <person name="Abouelleil A."/>
            <person name="Alvarado L."/>
            <person name="Arachchi H.M."/>
            <person name="Berlin A."/>
            <person name="Chapman S.B."/>
            <person name="Goldberg J."/>
            <person name="Griggs A."/>
            <person name="Gujja S."/>
            <person name="Hansen M."/>
            <person name="Howarth C."/>
            <person name="Imamovic A."/>
            <person name="Larimer J."/>
            <person name="McCowen C."/>
            <person name="Montmayeur A."/>
            <person name="Murphy C."/>
            <person name="Neiman D."/>
            <person name="Pearson M."/>
            <person name="Priest M."/>
            <person name="Roberts A."/>
            <person name="Saif S."/>
            <person name="Shea T."/>
            <person name="Sisk P."/>
            <person name="Sykes S."/>
            <person name="Wortman J."/>
            <person name="Nusbaum C."/>
            <person name="Birren B."/>
        </authorList>
    </citation>
    <scope>NUCLEOTIDE SEQUENCE [LARGE SCALE GENOMIC DNA]</scope>
    <source>
        <strain evidence="6 7">VS20</strain>
    </source>
</reference>
<dbReference type="PROSITE" id="PS50088">
    <property type="entry name" value="ANK_REPEAT"/>
    <property type="match status" value="9"/>
</dbReference>
<dbReference type="GO" id="GO:0005524">
    <property type="term" value="F:ATP binding"/>
    <property type="evidence" value="ECO:0007669"/>
    <property type="project" value="UniProtKB-UniRule"/>
</dbReference>
<protein>
    <submittedName>
        <fullName evidence="6">Serine/threonine protein kinase</fullName>
    </submittedName>
</protein>
<keyword evidence="2 3" id="KW-0040">ANK repeat</keyword>
<feature type="repeat" description="ANK" evidence="3">
    <location>
        <begin position="174"/>
        <end position="206"/>
    </location>
</feature>
<keyword evidence="6" id="KW-0418">Kinase</keyword>
<dbReference type="RefSeq" id="XP_008621608.1">
    <property type="nucleotide sequence ID" value="XM_008623386.1"/>
</dbReference>
<dbReference type="Pfam" id="PF00023">
    <property type="entry name" value="Ank"/>
    <property type="match status" value="1"/>
</dbReference>
<keyword evidence="7" id="KW-1185">Reference proteome</keyword>
<keyword evidence="1" id="KW-0677">Repeat</keyword>
<dbReference type="SMART" id="SM00248">
    <property type="entry name" value="ANK"/>
    <property type="match status" value="12"/>
</dbReference>
<feature type="repeat" description="ANK" evidence="3">
    <location>
        <begin position="108"/>
        <end position="140"/>
    </location>
</feature>
<keyword evidence="4" id="KW-0067">ATP-binding</keyword>
<evidence type="ECO:0000256" key="2">
    <source>
        <dbReference type="ARBA" id="ARBA00023043"/>
    </source>
</evidence>
<feature type="repeat" description="ANK" evidence="3">
    <location>
        <begin position="207"/>
        <end position="239"/>
    </location>
</feature>
<dbReference type="InterPro" id="IPR036770">
    <property type="entry name" value="Ankyrin_rpt-contain_sf"/>
</dbReference>
<keyword evidence="4" id="KW-0547">Nucleotide-binding</keyword>
<dbReference type="Pfam" id="PF07714">
    <property type="entry name" value="PK_Tyr_Ser-Thr"/>
    <property type="match status" value="1"/>
</dbReference>
<dbReference type="InterPro" id="IPR000719">
    <property type="entry name" value="Prot_kinase_dom"/>
</dbReference>